<dbReference type="EMBL" id="JAINUF010000017">
    <property type="protein sequence ID" value="KAJ8338885.1"/>
    <property type="molecule type" value="Genomic_DNA"/>
</dbReference>
<name>A0A9Q1EHG9_SYNKA</name>
<feature type="compositionally biased region" description="Polar residues" evidence="1">
    <location>
        <begin position="38"/>
        <end position="53"/>
    </location>
</feature>
<keyword evidence="2" id="KW-0732">Signal</keyword>
<reference evidence="3" key="1">
    <citation type="journal article" date="2023" name="Science">
        <title>Genome structures resolve the early diversification of teleost fishes.</title>
        <authorList>
            <person name="Parey E."/>
            <person name="Louis A."/>
            <person name="Montfort J."/>
            <person name="Bouchez O."/>
            <person name="Roques C."/>
            <person name="Iampietro C."/>
            <person name="Lluch J."/>
            <person name="Castinel A."/>
            <person name="Donnadieu C."/>
            <person name="Desvignes T."/>
            <person name="Floi Bucao C."/>
            <person name="Jouanno E."/>
            <person name="Wen M."/>
            <person name="Mejri S."/>
            <person name="Dirks R."/>
            <person name="Jansen H."/>
            <person name="Henkel C."/>
            <person name="Chen W.J."/>
            <person name="Zahm M."/>
            <person name="Cabau C."/>
            <person name="Klopp C."/>
            <person name="Thompson A.W."/>
            <person name="Robinson-Rechavi M."/>
            <person name="Braasch I."/>
            <person name="Lecointre G."/>
            <person name="Bobe J."/>
            <person name="Postlethwait J.H."/>
            <person name="Berthelot C."/>
            <person name="Roest Crollius H."/>
            <person name="Guiguen Y."/>
        </authorList>
    </citation>
    <scope>NUCLEOTIDE SEQUENCE</scope>
    <source>
        <strain evidence="3">WJC10195</strain>
    </source>
</reference>
<protein>
    <submittedName>
        <fullName evidence="3">Uncharacterized protein</fullName>
    </submittedName>
</protein>
<accession>A0A9Q1EHG9</accession>
<feature type="region of interest" description="Disordered" evidence="1">
    <location>
        <begin position="37"/>
        <end position="62"/>
    </location>
</feature>
<feature type="signal peptide" evidence="2">
    <location>
        <begin position="1"/>
        <end position="21"/>
    </location>
</feature>
<keyword evidence="4" id="KW-1185">Reference proteome</keyword>
<organism evidence="3 4">
    <name type="scientific">Synaphobranchus kaupii</name>
    <name type="common">Kaup's arrowtooth eel</name>
    <dbReference type="NCBI Taxonomy" id="118154"/>
    <lineage>
        <taxon>Eukaryota</taxon>
        <taxon>Metazoa</taxon>
        <taxon>Chordata</taxon>
        <taxon>Craniata</taxon>
        <taxon>Vertebrata</taxon>
        <taxon>Euteleostomi</taxon>
        <taxon>Actinopterygii</taxon>
        <taxon>Neopterygii</taxon>
        <taxon>Teleostei</taxon>
        <taxon>Anguilliformes</taxon>
        <taxon>Synaphobranchidae</taxon>
        <taxon>Synaphobranchus</taxon>
    </lineage>
</organism>
<evidence type="ECO:0000256" key="1">
    <source>
        <dbReference type="SAM" id="MobiDB-lite"/>
    </source>
</evidence>
<evidence type="ECO:0000313" key="4">
    <source>
        <dbReference type="Proteomes" id="UP001152622"/>
    </source>
</evidence>
<feature type="chain" id="PRO_5040459997" evidence="2">
    <location>
        <begin position="22"/>
        <end position="151"/>
    </location>
</feature>
<evidence type="ECO:0000313" key="3">
    <source>
        <dbReference type="EMBL" id="KAJ8338885.1"/>
    </source>
</evidence>
<gene>
    <name evidence="3" type="ORF">SKAU_G00356710</name>
</gene>
<dbReference type="AlphaFoldDB" id="A0A9Q1EHG9"/>
<dbReference type="Proteomes" id="UP001152622">
    <property type="component" value="Chromosome 17"/>
</dbReference>
<evidence type="ECO:0000256" key="2">
    <source>
        <dbReference type="SAM" id="SignalP"/>
    </source>
</evidence>
<sequence length="151" mass="16409">MAWCLALSPWQLFLYLSSRWGDRGVRTGSRGLIWTGQEVENTRSSPNAELDSSSDPDDPRVMVSPVSESRLIGEADYQQGKRALVTCDAVNLLLDLQNLNCSSVLLESVENIIAGSTVTRTLAGAQKGARLALPSNRITRTHSPAVTNQPL</sequence>
<proteinExistence type="predicted"/>
<comment type="caution">
    <text evidence="3">The sequence shown here is derived from an EMBL/GenBank/DDBJ whole genome shotgun (WGS) entry which is preliminary data.</text>
</comment>